<feature type="domain" description="HTH marR-type" evidence="4">
    <location>
        <begin position="7"/>
        <end position="140"/>
    </location>
</feature>
<keyword evidence="2" id="KW-0238">DNA-binding</keyword>
<dbReference type="Proteomes" id="UP000766336">
    <property type="component" value="Unassembled WGS sequence"/>
</dbReference>
<accession>A0ABS5QDY3</accession>
<reference evidence="5 6" key="1">
    <citation type="submission" date="2021-05" db="EMBL/GenBank/DDBJ databases">
        <title>Roseococcus sp. XZZS9, whole genome shotgun sequencing project.</title>
        <authorList>
            <person name="Zhao G."/>
            <person name="Shen L."/>
        </authorList>
    </citation>
    <scope>NUCLEOTIDE SEQUENCE [LARGE SCALE GENOMIC DNA]</scope>
    <source>
        <strain evidence="5 6">XZZS9</strain>
    </source>
</reference>
<evidence type="ECO:0000256" key="3">
    <source>
        <dbReference type="ARBA" id="ARBA00023163"/>
    </source>
</evidence>
<dbReference type="PANTHER" id="PTHR33164">
    <property type="entry name" value="TRANSCRIPTIONAL REGULATOR, MARR FAMILY"/>
    <property type="match status" value="1"/>
</dbReference>
<dbReference type="InterPro" id="IPR036388">
    <property type="entry name" value="WH-like_DNA-bd_sf"/>
</dbReference>
<gene>
    <name evidence="5" type="ORF">KHU32_09370</name>
</gene>
<keyword evidence="3" id="KW-0804">Transcription</keyword>
<comment type="caution">
    <text evidence="5">The sequence shown here is derived from an EMBL/GenBank/DDBJ whole genome shotgun (WGS) entry which is preliminary data.</text>
</comment>
<keyword evidence="1" id="KW-0805">Transcription regulation</keyword>
<dbReference type="InterPro" id="IPR000835">
    <property type="entry name" value="HTH_MarR-typ"/>
</dbReference>
<keyword evidence="6" id="KW-1185">Reference proteome</keyword>
<evidence type="ECO:0000259" key="4">
    <source>
        <dbReference type="PROSITE" id="PS50995"/>
    </source>
</evidence>
<dbReference type="Pfam" id="PF12802">
    <property type="entry name" value="MarR_2"/>
    <property type="match status" value="1"/>
</dbReference>
<organism evidence="5 6">
    <name type="scientific">Roseococcus pinisoli</name>
    <dbReference type="NCBI Taxonomy" id="2835040"/>
    <lineage>
        <taxon>Bacteria</taxon>
        <taxon>Pseudomonadati</taxon>
        <taxon>Pseudomonadota</taxon>
        <taxon>Alphaproteobacteria</taxon>
        <taxon>Acetobacterales</taxon>
        <taxon>Roseomonadaceae</taxon>
        <taxon>Roseococcus</taxon>
    </lineage>
</organism>
<evidence type="ECO:0000313" key="6">
    <source>
        <dbReference type="Proteomes" id="UP000766336"/>
    </source>
</evidence>
<dbReference type="Gene3D" id="1.10.10.10">
    <property type="entry name" value="Winged helix-like DNA-binding domain superfamily/Winged helix DNA-binding domain"/>
    <property type="match status" value="1"/>
</dbReference>
<dbReference type="SUPFAM" id="SSF46785">
    <property type="entry name" value="Winged helix' DNA-binding domain"/>
    <property type="match status" value="1"/>
</dbReference>
<dbReference type="SMART" id="SM00347">
    <property type="entry name" value="HTH_MARR"/>
    <property type="match status" value="1"/>
</dbReference>
<dbReference type="PANTHER" id="PTHR33164:SF64">
    <property type="entry name" value="TRANSCRIPTIONAL REGULATOR SLYA"/>
    <property type="match status" value="1"/>
</dbReference>
<protein>
    <submittedName>
        <fullName evidence="5">MarR family transcriptional regulator</fullName>
    </submittedName>
</protein>
<dbReference type="InterPro" id="IPR023187">
    <property type="entry name" value="Tscrpt_reg_MarR-type_CS"/>
</dbReference>
<proteinExistence type="predicted"/>
<dbReference type="EMBL" id="JAHCDA010000002">
    <property type="protein sequence ID" value="MBS7811145.1"/>
    <property type="molecule type" value="Genomic_DNA"/>
</dbReference>
<dbReference type="InterPro" id="IPR039422">
    <property type="entry name" value="MarR/SlyA-like"/>
</dbReference>
<evidence type="ECO:0000313" key="5">
    <source>
        <dbReference type="EMBL" id="MBS7811145.1"/>
    </source>
</evidence>
<evidence type="ECO:0000256" key="1">
    <source>
        <dbReference type="ARBA" id="ARBA00023015"/>
    </source>
</evidence>
<name>A0ABS5QDY3_9PROT</name>
<dbReference type="PRINTS" id="PR00598">
    <property type="entry name" value="HTHMARR"/>
</dbReference>
<dbReference type="PROSITE" id="PS01117">
    <property type="entry name" value="HTH_MARR_1"/>
    <property type="match status" value="1"/>
</dbReference>
<sequence>MIELSDRHRLTALLLQTSRRWRRLAEQAMTEHGLSEARAAPLIWVGRLGGGVRQVVLAAHIGIEGPSLVRLLDQLEAAGLLERRDDPEDRRAKTIWLTPEGEALTERVEHVLMELRERLLQDISDADIAATLRVFQALDPSKVPEPAT</sequence>
<dbReference type="InterPro" id="IPR036390">
    <property type="entry name" value="WH_DNA-bd_sf"/>
</dbReference>
<evidence type="ECO:0000256" key="2">
    <source>
        <dbReference type="ARBA" id="ARBA00023125"/>
    </source>
</evidence>
<dbReference type="PROSITE" id="PS50995">
    <property type="entry name" value="HTH_MARR_2"/>
    <property type="match status" value="1"/>
</dbReference>
<dbReference type="RefSeq" id="WP_213669834.1">
    <property type="nucleotide sequence ID" value="NZ_JAHCDA010000002.1"/>
</dbReference>